<evidence type="ECO:0000256" key="5">
    <source>
        <dbReference type="ARBA" id="ARBA00023136"/>
    </source>
</evidence>
<sequence>MYKDYWYVVLPVHMTTSALWFGGFYYCVRSGVDVISLLESLGISDKLLIPLKESNAGYFALAFALYKLVTPLRYAVTVGGTTYAIKRLTVIGWIKPVPSRERIREMLQEKKDNIQGKFNESKQHYQTQYKEKKSQVMDEMQRYKTEMRKMKDKVKKM</sequence>
<accession>A0A8J9YGS6</accession>
<dbReference type="AlphaFoldDB" id="A0A8J9YGS6"/>
<dbReference type="InterPro" id="IPR045866">
    <property type="entry name" value="FAM210A/B-like"/>
</dbReference>
<feature type="non-terminal residue" evidence="9">
    <location>
        <position position="157"/>
    </location>
</feature>
<feature type="domain" description="DUF1279" evidence="8">
    <location>
        <begin position="1"/>
        <end position="82"/>
    </location>
</feature>
<organism evidence="9 10">
    <name type="scientific">Brenthis ino</name>
    <name type="common">lesser marbled fritillary</name>
    <dbReference type="NCBI Taxonomy" id="405034"/>
    <lineage>
        <taxon>Eukaryota</taxon>
        <taxon>Metazoa</taxon>
        <taxon>Ecdysozoa</taxon>
        <taxon>Arthropoda</taxon>
        <taxon>Hexapoda</taxon>
        <taxon>Insecta</taxon>
        <taxon>Pterygota</taxon>
        <taxon>Neoptera</taxon>
        <taxon>Endopterygota</taxon>
        <taxon>Lepidoptera</taxon>
        <taxon>Glossata</taxon>
        <taxon>Ditrysia</taxon>
        <taxon>Papilionoidea</taxon>
        <taxon>Nymphalidae</taxon>
        <taxon>Heliconiinae</taxon>
        <taxon>Argynnini</taxon>
        <taxon>Brenthis</taxon>
    </lineage>
</organism>
<dbReference type="Pfam" id="PF06916">
    <property type="entry name" value="FAM210A-B_dom"/>
    <property type="match status" value="1"/>
</dbReference>
<dbReference type="GO" id="GO:0016020">
    <property type="term" value="C:membrane"/>
    <property type="evidence" value="ECO:0007669"/>
    <property type="project" value="UniProtKB-SubCell"/>
</dbReference>
<dbReference type="Proteomes" id="UP000838878">
    <property type="component" value="Chromosome 5"/>
</dbReference>
<evidence type="ECO:0000256" key="4">
    <source>
        <dbReference type="ARBA" id="ARBA00023054"/>
    </source>
</evidence>
<keyword evidence="5 7" id="KW-0472">Membrane</keyword>
<evidence type="ECO:0000256" key="1">
    <source>
        <dbReference type="ARBA" id="ARBA00004167"/>
    </source>
</evidence>
<dbReference type="PANTHER" id="PTHR21377">
    <property type="entry name" value="PROTEIN FAM210B, MITOCHONDRIAL"/>
    <property type="match status" value="1"/>
</dbReference>
<evidence type="ECO:0000256" key="7">
    <source>
        <dbReference type="SAM" id="Phobius"/>
    </source>
</evidence>
<comment type="subcellular location">
    <subcellularLocation>
        <location evidence="1">Membrane</location>
        <topology evidence="1">Single-pass membrane protein</topology>
    </subcellularLocation>
</comment>
<dbReference type="EMBL" id="OV170225">
    <property type="protein sequence ID" value="CAH0726075.1"/>
    <property type="molecule type" value="Genomic_DNA"/>
</dbReference>
<feature type="transmembrane region" description="Helical" evidence="7">
    <location>
        <begin position="6"/>
        <end position="28"/>
    </location>
</feature>
<evidence type="ECO:0000256" key="6">
    <source>
        <dbReference type="SAM" id="Coils"/>
    </source>
</evidence>
<evidence type="ECO:0000256" key="3">
    <source>
        <dbReference type="ARBA" id="ARBA00022989"/>
    </source>
</evidence>
<protein>
    <recommendedName>
        <fullName evidence="8">DUF1279 domain-containing protein</fullName>
    </recommendedName>
</protein>
<dbReference type="InterPro" id="IPR009688">
    <property type="entry name" value="FAM210A/B-like_dom"/>
</dbReference>
<gene>
    <name evidence="9" type="ORF">BINO364_LOCUS11588</name>
</gene>
<evidence type="ECO:0000313" key="9">
    <source>
        <dbReference type="EMBL" id="CAH0726075.1"/>
    </source>
</evidence>
<dbReference type="GO" id="GO:0005739">
    <property type="term" value="C:mitochondrion"/>
    <property type="evidence" value="ECO:0007669"/>
    <property type="project" value="TreeGrafter"/>
</dbReference>
<evidence type="ECO:0000256" key="2">
    <source>
        <dbReference type="ARBA" id="ARBA00022692"/>
    </source>
</evidence>
<evidence type="ECO:0000313" key="10">
    <source>
        <dbReference type="Proteomes" id="UP000838878"/>
    </source>
</evidence>
<reference evidence="9" key="1">
    <citation type="submission" date="2021-12" db="EMBL/GenBank/DDBJ databases">
        <authorList>
            <person name="Martin H S."/>
        </authorList>
    </citation>
    <scope>NUCLEOTIDE SEQUENCE</scope>
</reference>
<feature type="coiled-coil region" evidence="6">
    <location>
        <begin position="126"/>
        <end position="153"/>
    </location>
</feature>
<keyword evidence="10" id="KW-1185">Reference proteome</keyword>
<dbReference type="PANTHER" id="PTHR21377:SF1">
    <property type="entry name" value="PROTEIN FAM210A"/>
    <property type="match status" value="1"/>
</dbReference>
<keyword evidence="3 7" id="KW-1133">Transmembrane helix</keyword>
<proteinExistence type="predicted"/>
<keyword evidence="4 6" id="KW-0175">Coiled coil</keyword>
<dbReference type="OrthoDB" id="5874039at2759"/>
<evidence type="ECO:0000259" key="8">
    <source>
        <dbReference type="Pfam" id="PF06916"/>
    </source>
</evidence>
<name>A0A8J9YGS6_9NEOP</name>
<keyword evidence="2 7" id="KW-0812">Transmembrane</keyword>